<gene>
    <name evidence="2" type="ORF">EDE15_2727</name>
</gene>
<sequence>MIDIANEPVSGEPLVAQPVGVRGWLLYICIAFTILGPIKMIEFIHGTSAPIMLATYITIAVTSFIAGLATWATRSSAFLFLRIALVARLLYSFLQVYLGMELARQQFSTTLDLAKQEFMSAAINILLVLLLFFYFRFSKRVRNTFGRNI</sequence>
<comment type="caution">
    <text evidence="2">The sequence shown here is derived from an EMBL/GenBank/DDBJ whole genome shotgun (WGS) entry which is preliminary data.</text>
</comment>
<evidence type="ECO:0008006" key="4">
    <source>
        <dbReference type="Google" id="ProtNLM"/>
    </source>
</evidence>
<keyword evidence="1" id="KW-0812">Transmembrane</keyword>
<dbReference type="AlphaFoldDB" id="A0A428MK20"/>
<keyword evidence="1" id="KW-1133">Transmembrane helix</keyword>
<protein>
    <recommendedName>
        <fullName evidence="4">DUF2569 domain-containing protein</fullName>
    </recommendedName>
</protein>
<evidence type="ECO:0000313" key="2">
    <source>
        <dbReference type="EMBL" id="RSL17197.1"/>
    </source>
</evidence>
<evidence type="ECO:0000313" key="3">
    <source>
        <dbReference type="Proteomes" id="UP000269669"/>
    </source>
</evidence>
<dbReference type="EMBL" id="RSDW01000001">
    <property type="protein sequence ID" value="RSL17197.1"/>
    <property type="molecule type" value="Genomic_DNA"/>
</dbReference>
<feature type="transmembrane region" description="Helical" evidence="1">
    <location>
        <begin position="79"/>
        <end position="98"/>
    </location>
</feature>
<keyword evidence="1" id="KW-0472">Membrane</keyword>
<feature type="transmembrane region" description="Helical" evidence="1">
    <location>
        <begin position="51"/>
        <end position="72"/>
    </location>
</feature>
<reference evidence="2 3" key="1">
    <citation type="submission" date="2018-12" db="EMBL/GenBank/DDBJ databases">
        <title>Sequencing of bacterial isolates from soil warming experiment in Harvard Forest, Massachusetts, USA.</title>
        <authorList>
            <person name="Deangelis K."/>
        </authorList>
    </citation>
    <scope>NUCLEOTIDE SEQUENCE [LARGE SCALE GENOMIC DNA]</scope>
    <source>
        <strain evidence="2 3">EB153</strain>
    </source>
</reference>
<feature type="transmembrane region" description="Helical" evidence="1">
    <location>
        <begin position="24"/>
        <end position="45"/>
    </location>
</feature>
<proteinExistence type="predicted"/>
<keyword evidence="3" id="KW-1185">Reference proteome</keyword>
<organism evidence="2 3">
    <name type="scientific">Edaphobacter aggregans</name>
    <dbReference type="NCBI Taxonomy" id="570835"/>
    <lineage>
        <taxon>Bacteria</taxon>
        <taxon>Pseudomonadati</taxon>
        <taxon>Acidobacteriota</taxon>
        <taxon>Terriglobia</taxon>
        <taxon>Terriglobales</taxon>
        <taxon>Acidobacteriaceae</taxon>
        <taxon>Edaphobacter</taxon>
    </lineage>
</organism>
<name>A0A428MK20_9BACT</name>
<dbReference type="Proteomes" id="UP000269669">
    <property type="component" value="Unassembled WGS sequence"/>
</dbReference>
<accession>A0A428MK20</accession>
<feature type="transmembrane region" description="Helical" evidence="1">
    <location>
        <begin position="118"/>
        <end position="137"/>
    </location>
</feature>
<evidence type="ECO:0000256" key="1">
    <source>
        <dbReference type="SAM" id="Phobius"/>
    </source>
</evidence>